<dbReference type="SUPFAM" id="SSF50104">
    <property type="entry name" value="Translation proteins SH3-like domain"/>
    <property type="match status" value="1"/>
</dbReference>
<dbReference type="AlphaFoldDB" id="A0A9W9N855"/>
<keyword evidence="11" id="KW-1185">Reference proteome</keyword>
<dbReference type="GO" id="GO:0045901">
    <property type="term" value="P:positive regulation of translational elongation"/>
    <property type="evidence" value="ECO:0007669"/>
    <property type="project" value="UniProtKB-UniRule"/>
</dbReference>
<evidence type="ECO:0000256" key="7">
    <source>
        <dbReference type="ARBA" id="ARBA00023071"/>
    </source>
</evidence>
<keyword evidence="6 8" id="KW-0648">Protein biosynthesis</keyword>
<feature type="domain" description="Translation initiation factor 5A C-terminal" evidence="9">
    <location>
        <begin position="85"/>
        <end position="153"/>
    </location>
</feature>
<comment type="subcellular location">
    <subcellularLocation>
        <location evidence="1">Cytoplasm</location>
    </subcellularLocation>
</comment>
<comment type="PTM">
    <text evidence="8">eIF-5A seems to be the only eukaryotic protein to have a hypusine residue which is a post-translational modification of a lysine by the addition of a butylamino group.</text>
</comment>
<dbReference type="GO" id="GO:0045905">
    <property type="term" value="P:positive regulation of translational termination"/>
    <property type="evidence" value="ECO:0007669"/>
    <property type="project" value="UniProtKB-UniRule"/>
</dbReference>
<evidence type="ECO:0000313" key="11">
    <source>
        <dbReference type="Proteomes" id="UP001150941"/>
    </source>
</evidence>
<dbReference type="InterPro" id="IPR014722">
    <property type="entry name" value="Rib_uL2_dom2"/>
</dbReference>
<dbReference type="GO" id="GO:0003746">
    <property type="term" value="F:translation elongation factor activity"/>
    <property type="evidence" value="ECO:0007669"/>
    <property type="project" value="UniProtKB-UniRule"/>
</dbReference>
<dbReference type="GO" id="GO:0043022">
    <property type="term" value="F:ribosome binding"/>
    <property type="evidence" value="ECO:0007669"/>
    <property type="project" value="UniProtKB-UniRule"/>
</dbReference>
<protein>
    <recommendedName>
        <fullName evidence="8">Eukaryotic translation initiation factor 5A</fullName>
        <shortName evidence="8">eIF-5A</shortName>
    </recommendedName>
</protein>
<dbReference type="NCBIfam" id="TIGR00037">
    <property type="entry name" value="eIF_5A"/>
    <property type="match status" value="1"/>
</dbReference>
<dbReference type="InterPro" id="IPR020189">
    <property type="entry name" value="IF5A_C"/>
</dbReference>
<dbReference type="OrthoDB" id="9975114at2759"/>
<keyword evidence="7 8" id="KW-0385">Hypusine</keyword>
<dbReference type="SUPFAM" id="SSF50249">
    <property type="entry name" value="Nucleic acid-binding proteins"/>
    <property type="match status" value="1"/>
</dbReference>
<evidence type="ECO:0000256" key="4">
    <source>
        <dbReference type="ARBA" id="ARBA00022768"/>
    </source>
</evidence>
<dbReference type="Gene3D" id="2.30.30.30">
    <property type="match status" value="1"/>
</dbReference>
<reference evidence="10" key="2">
    <citation type="journal article" date="2023" name="IMA Fungus">
        <title>Comparative genomic study of the Penicillium genus elucidates a diverse pangenome and 15 lateral gene transfer events.</title>
        <authorList>
            <person name="Petersen C."/>
            <person name="Sorensen T."/>
            <person name="Nielsen M.R."/>
            <person name="Sondergaard T.E."/>
            <person name="Sorensen J.L."/>
            <person name="Fitzpatrick D.A."/>
            <person name="Frisvad J.C."/>
            <person name="Nielsen K.L."/>
        </authorList>
    </citation>
    <scope>NUCLEOTIDE SEQUENCE</scope>
    <source>
        <strain evidence="10">IBT 19713</strain>
    </source>
</reference>
<evidence type="ECO:0000256" key="6">
    <source>
        <dbReference type="ARBA" id="ARBA00022917"/>
    </source>
</evidence>
<dbReference type="Pfam" id="PF21485">
    <property type="entry name" value="IF5A-like_N"/>
    <property type="match status" value="1"/>
</dbReference>
<keyword evidence="5" id="KW-0694">RNA-binding</keyword>
<dbReference type="InterPro" id="IPR019769">
    <property type="entry name" value="Trans_elong_IF5A_hypusine_site"/>
</dbReference>
<sequence>MAEENDLTFDSAEADGSTTFSAQCSTLTRNSYVVLKSRPCKIVEVSTSRPGKHGHAKVHIVALDIFTGKKYEEVCPSTHELDVPIVSRKQYPLQNVTDDGFLSLLDDNGDTKDDVRLPDGDIGLAIQQFAEEGKETAVIVLRAMGEEAAIAVRDAAT</sequence>
<dbReference type="CDD" id="cd04468">
    <property type="entry name" value="S1_eIF5A"/>
    <property type="match status" value="1"/>
</dbReference>
<dbReference type="InterPro" id="IPR008991">
    <property type="entry name" value="Translation_prot_SH3-like_sf"/>
</dbReference>
<evidence type="ECO:0000259" key="9">
    <source>
        <dbReference type="SMART" id="SM01376"/>
    </source>
</evidence>
<dbReference type="PANTHER" id="PTHR11673">
    <property type="entry name" value="TRANSLATION INITIATION FACTOR 5A FAMILY MEMBER"/>
    <property type="match status" value="1"/>
</dbReference>
<dbReference type="SMART" id="SM01376">
    <property type="entry name" value="eIF-5a"/>
    <property type="match status" value="1"/>
</dbReference>
<evidence type="ECO:0000256" key="3">
    <source>
        <dbReference type="ARBA" id="ARBA00022490"/>
    </source>
</evidence>
<dbReference type="Gene3D" id="2.40.50.140">
    <property type="entry name" value="Nucleic acid-binding proteins"/>
    <property type="match status" value="1"/>
</dbReference>
<name>A0A9W9N855_9EURO</name>
<evidence type="ECO:0000256" key="5">
    <source>
        <dbReference type="ARBA" id="ARBA00022884"/>
    </source>
</evidence>
<comment type="similarity">
    <text evidence="2 8">Belongs to the eIF-5A family.</text>
</comment>
<keyword evidence="4 10" id="KW-0251">Elongation factor</keyword>
<keyword evidence="3" id="KW-0963">Cytoplasm</keyword>
<comment type="function">
    <text evidence="8">Translation factor that promotes translation elongation and termination, particularly upon ribosome stalling at specific amino acid sequence contexts. Binds between the exit (E) and peptidyl (P) site of the ribosome and promotes rescue of stalled ribosome: specifically required for efficient translation of polyproline-containing peptides as well as other motifs that stall the ribosome. Acts as ribosome quality control (RQC) cofactor by joining the RQC complex to facilitate peptidyl transfer during CAT tailing step.</text>
</comment>
<dbReference type="Pfam" id="PF01287">
    <property type="entry name" value="eIF-5a"/>
    <property type="match status" value="1"/>
</dbReference>
<dbReference type="GO" id="GO:0005737">
    <property type="term" value="C:cytoplasm"/>
    <property type="evidence" value="ECO:0007669"/>
    <property type="project" value="UniProtKB-SubCell"/>
</dbReference>
<dbReference type="RefSeq" id="XP_058325488.1">
    <property type="nucleotide sequence ID" value="XM_058479965.1"/>
</dbReference>
<dbReference type="InterPro" id="IPR001884">
    <property type="entry name" value="IF5A-like"/>
</dbReference>
<gene>
    <name evidence="10" type="ORF">N7468_010670</name>
</gene>
<dbReference type="EMBL" id="JAPQKS010000009">
    <property type="protein sequence ID" value="KAJ5214991.1"/>
    <property type="molecule type" value="Genomic_DNA"/>
</dbReference>
<dbReference type="Proteomes" id="UP001150941">
    <property type="component" value="Unassembled WGS sequence"/>
</dbReference>
<dbReference type="FunFam" id="2.40.50.140:FF:000034">
    <property type="entry name" value="Eukaryotic translation initiation factor 5A"/>
    <property type="match status" value="1"/>
</dbReference>
<proteinExistence type="inferred from homology"/>
<dbReference type="InterPro" id="IPR048670">
    <property type="entry name" value="IF5A-like_N"/>
</dbReference>
<dbReference type="GO" id="GO:0003677">
    <property type="term" value="F:DNA binding"/>
    <property type="evidence" value="ECO:0007669"/>
    <property type="project" value="UniProtKB-KW"/>
</dbReference>
<dbReference type="PROSITE" id="PS00302">
    <property type="entry name" value="IF5A_HYPUSINE"/>
    <property type="match status" value="1"/>
</dbReference>
<comment type="caution">
    <text evidence="10">The sequence shown here is derived from an EMBL/GenBank/DDBJ whole genome shotgun (WGS) entry which is preliminary data.</text>
</comment>
<keyword evidence="10" id="KW-0238">DNA-binding</keyword>
<dbReference type="PIRSF" id="PIRSF003025">
    <property type="entry name" value="eIF5A"/>
    <property type="match status" value="1"/>
</dbReference>
<accession>A0A9W9N855</accession>
<dbReference type="GO" id="GO:0003723">
    <property type="term" value="F:RNA binding"/>
    <property type="evidence" value="ECO:0007669"/>
    <property type="project" value="UniProtKB-KW"/>
</dbReference>
<evidence type="ECO:0000256" key="1">
    <source>
        <dbReference type="ARBA" id="ARBA00004496"/>
    </source>
</evidence>
<reference evidence="10" key="1">
    <citation type="submission" date="2022-11" db="EMBL/GenBank/DDBJ databases">
        <authorList>
            <person name="Petersen C."/>
        </authorList>
    </citation>
    <scope>NUCLEOTIDE SEQUENCE</scope>
    <source>
        <strain evidence="10">IBT 19713</strain>
    </source>
</reference>
<dbReference type="GeneID" id="83207269"/>
<dbReference type="FunFam" id="2.30.30.30:FF:000007">
    <property type="entry name" value="Eukaryotic translation initiation factor 5A"/>
    <property type="match status" value="1"/>
</dbReference>
<evidence type="ECO:0000313" key="10">
    <source>
        <dbReference type="EMBL" id="KAJ5214991.1"/>
    </source>
</evidence>
<organism evidence="10 11">
    <name type="scientific">Penicillium chermesinum</name>
    <dbReference type="NCBI Taxonomy" id="63820"/>
    <lineage>
        <taxon>Eukaryota</taxon>
        <taxon>Fungi</taxon>
        <taxon>Dikarya</taxon>
        <taxon>Ascomycota</taxon>
        <taxon>Pezizomycotina</taxon>
        <taxon>Eurotiomycetes</taxon>
        <taxon>Eurotiomycetidae</taxon>
        <taxon>Eurotiales</taxon>
        <taxon>Aspergillaceae</taxon>
        <taxon>Penicillium</taxon>
    </lineage>
</organism>
<dbReference type="InterPro" id="IPR012340">
    <property type="entry name" value="NA-bd_OB-fold"/>
</dbReference>
<dbReference type="GO" id="GO:0006452">
    <property type="term" value="P:translational frameshifting"/>
    <property type="evidence" value="ECO:0007669"/>
    <property type="project" value="UniProtKB-ARBA"/>
</dbReference>
<evidence type="ECO:0000256" key="2">
    <source>
        <dbReference type="ARBA" id="ARBA00006016"/>
    </source>
</evidence>
<evidence type="ECO:0000256" key="8">
    <source>
        <dbReference type="RuleBase" id="RU362005"/>
    </source>
</evidence>